<keyword evidence="4 6" id="KW-1133">Transmembrane helix</keyword>
<feature type="transmembrane region" description="Helical" evidence="6">
    <location>
        <begin position="107"/>
        <end position="134"/>
    </location>
</feature>
<dbReference type="InterPro" id="IPR003838">
    <property type="entry name" value="ABC3_permease_C"/>
</dbReference>
<name>A0A6I4P8I2_9MICO</name>
<protein>
    <submittedName>
        <fullName evidence="8">FtsX-like permease family protein</fullName>
    </submittedName>
</protein>
<feature type="transmembrane region" description="Helical" evidence="6">
    <location>
        <begin position="379"/>
        <end position="405"/>
    </location>
</feature>
<keyword evidence="2" id="KW-1003">Cell membrane</keyword>
<keyword evidence="9" id="KW-1185">Reference proteome</keyword>
<feature type="transmembrane region" description="Helical" evidence="6">
    <location>
        <begin position="332"/>
        <end position="358"/>
    </location>
</feature>
<evidence type="ECO:0000256" key="6">
    <source>
        <dbReference type="SAM" id="Phobius"/>
    </source>
</evidence>
<sequence length="465" mass="47522">MNGRLRDHGSTLLVASLASGFGVLLLQVTGILGAVVLADDTTGSSATVKTMLDVVALVFVAIAVYVAAVTTANTVATIVAGRTRVIALLRLIGSSARTQRATIAREGLVVGLVGAVLGALVGTAAAWGIGAVGVATEQIPAFEYSYWTPVLLVPMVAVVLTTWLSAWTGSRRVLAVRPAEALGSSGEQSAEELGRRTGRTATGVTLIVLGVLALAGGVLVGLVHPAGVLVGVVGGILSFTGVVLVADRIMPAVLRAVGRWFGTTPPARLAAENAVRNPERSTRMTIGLVIGVTLVTMFAVTMETYRDAMYAVMEGQENVEAMLGPVIDGTVAVFSVLVGFSALIAAVGLVNTLSVSVLQRTREIGLLRALGFDRRQVRVMILAEAAALTVAATLTGLVLGFVYGWAGAQAMLGSMTGEPALLAPAVPWVVLAIIVVAAAALTALASLAPARRAGRVSPVVALAVE</sequence>
<dbReference type="AlphaFoldDB" id="A0A6I4P8I2"/>
<evidence type="ECO:0000313" key="9">
    <source>
        <dbReference type="Proteomes" id="UP000438182"/>
    </source>
</evidence>
<evidence type="ECO:0000256" key="3">
    <source>
        <dbReference type="ARBA" id="ARBA00022692"/>
    </source>
</evidence>
<dbReference type="GO" id="GO:0005886">
    <property type="term" value="C:plasma membrane"/>
    <property type="evidence" value="ECO:0007669"/>
    <property type="project" value="UniProtKB-SubCell"/>
</dbReference>
<feature type="domain" description="ABC3 transporter permease C-terminal" evidence="7">
    <location>
        <begin position="336"/>
        <end position="458"/>
    </location>
</feature>
<comment type="caution">
    <text evidence="8">The sequence shown here is derived from an EMBL/GenBank/DDBJ whole genome shotgun (WGS) entry which is preliminary data.</text>
</comment>
<dbReference type="EMBL" id="WSTA01000114">
    <property type="protein sequence ID" value="MWC00228.1"/>
    <property type="molecule type" value="Genomic_DNA"/>
</dbReference>
<feature type="transmembrane region" description="Helical" evidence="6">
    <location>
        <begin position="425"/>
        <end position="448"/>
    </location>
</feature>
<keyword evidence="5 6" id="KW-0472">Membrane</keyword>
<evidence type="ECO:0000256" key="4">
    <source>
        <dbReference type="ARBA" id="ARBA00022989"/>
    </source>
</evidence>
<accession>A0A6I4P8I2</accession>
<keyword evidence="3 6" id="KW-0812">Transmembrane</keyword>
<gene>
    <name evidence="8" type="ORF">GB864_16935</name>
</gene>
<evidence type="ECO:0000256" key="2">
    <source>
        <dbReference type="ARBA" id="ARBA00022475"/>
    </source>
</evidence>
<feature type="transmembrane region" description="Helical" evidence="6">
    <location>
        <begin position="54"/>
        <end position="80"/>
    </location>
</feature>
<dbReference type="InterPro" id="IPR038766">
    <property type="entry name" value="Membrane_comp_ABC_pdt"/>
</dbReference>
<evidence type="ECO:0000313" key="8">
    <source>
        <dbReference type="EMBL" id="MWC00228.1"/>
    </source>
</evidence>
<reference evidence="8 9" key="1">
    <citation type="submission" date="2019-12" db="EMBL/GenBank/DDBJ databases">
        <authorList>
            <person name="Kim Y.S."/>
        </authorList>
    </citation>
    <scope>NUCLEOTIDE SEQUENCE [LARGE SCALE GENOMIC DNA]</scope>
    <source>
        <strain evidence="8 9">MMS17-SY077</strain>
    </source>
</reference>
<feature type="domain" description="ABC3 transporter permease C-terminal" evidence="7">
    <location>
        <begin position="58"/>
        <end position="173"/>
    </location>
</feature>
<evidence type="ECO:0000259" key="7">
    <source>
        <dbReference type="Pfam" id="PF02687"/>
    </source>
</evidence>
<organism evidence="8 9">
    <name type="scientific">Agromyces seonyuensis</name>
    <dbReference type="NCBI Taxonomy" id="2662446"/>
    <lineage>
        <taxon>Bacteria</taxon>
        <taxon>Bacillati</taxon>
        <taxon>Actinomycetota</taxon>
        <taxon>Actinomycetes</taxon>
        <taxon>Micrococcales</taxon>
        <taxon>Microbacteriaceae</taxon>
        <taxon>Agromyces</taxon>
    </lineage>
</organism>
<feature type="transmembrane region" description="Helical" evidence="6">
    <location>
        <begin position="228"/>
        <end position="246"/>
    </location>
</feature>
<evidence type="ECO:0000256" key="5">
    <source>
        <dbReference type="ARBA" id="ARBA00023136"/>
    </source>
</evidence>
<feature type="transmembrane region" description="Helical" evidence="6">
    <location>
        <begin position="203"/>
        <end position="222"/>
    </location>
</feature>
<dbReference type="RefSeq" id="WP_160426868.1">
    <property type="nucleotide sequence ID" value="NZ_WSTA01000114.1"/>
</dbReference>
<dbReference type="PANTHER" id="PTHR30287">
    <property type="entry name" value="MEMBRANE COMPONENT OF PREDICTED ABC SUPERFAMILY METABOLITE UPTAKE TRANSPORTER"/>
    <property type="match status" value="1"/>
</dbReference>
<feature type="transmembrane region" description="Helical" evidence="6">
    <location>
        <begin position="146"/>
        <end position="167"/>
    </location>
</feature>
<dbReference type="Proteomes" id="UP000438182">
    <property type="component" value="Unassembled WGS sequence"/>
</dbReference>
<dbReference type="Pfam" id="PF02687">
    <property type="entry name" value="FtsX"/>
    <property type="match status" value="2"/>
</dbReference>
<evidence type="ECO:0000256" key="1">
    <source>
        <dbReference type="ARBA" id="ARBA00004651"/>
    </source>
</evidence>
<proteinExistence type="predicted"/>
<comment type="subcellular location">
    <subcellularLocation>
        <location evidence="1">Cell membrane</location>
        <topology evidence="1">Multi-pass membrane protein</topology>
    </subcellularLocation>
</comment>
<feature type="transmembrane region" description="Helical" evidence="6">
    <location>
        <begin position="286"/>
        <end position="305"/>
    </location>
</feature>
<dbReference type="PANTHER" id="PTHR30287:SF1">
    <property type="entry name" value="INNER MEMBRANE PROTEIN"/>
    <property type="match status" value="1"/>
</dbReference>